<organism evidence="1 2">
    <name type="scientific">Flavobacterium macrobrachii</name>
    <dbReference type="NCBI Taxonomy" id="591204"/>
    <lineage>
        <taxon>Bacteria</taxon>
        <taxon>Pseudomonadati</taxon>
        <taxon>Bacteroidota</taxon>
        <taxon>Flavobacteriia</taxon>
        <taxon>Flavobacteriales</taxon>
        <taxon>Flavobacteriaceae</taxon>
        <taxon>Flavobacterium</taxon>
    </lineage>
</organism>
<protein>
    <submittedName>
        <fullName evidence="1">Uncharacterized protein</fullName>
    </submittedName>
</protein>
<dbReference type="RefSeq" id="WP_187657570.1">
    <property type="nucleotide sequence ID" value="NZ_JACSOD020000484.1"/>
</dbReference>
<proteinExistence type="predicted"/>
<evidence type="ECO:0000313" key="1">
    <source>
        <dbReference type="EMBL" id="MBM6499564.1"/>
    </source>
</evidence>
<accession>A0ABS2CX80</accession>
<keyword evidence="2" id="KW-1185">Reference proteome</keyword>
<sequence>MNVLNSKTKTPVPFANYYLFLNENIVKAGYCSENGEIYIPKEVLYDKIKLTSIGYENFEILEKDIKDDTLLFVPAVYHLKEIEIIKNKTDELISLGYLKSKRKAWLSATKGMKICTFIENPFLQPKLIHSFLFKIRNNNETKLGFKLHLFEKDTITNAPGKELLKEDIVIVLEGKSKKDVEHDVSLYNIDFPAKGAFVGIEWFGVLNENNDDFNGIDTQNGYIELNDVSKEFNTFQQDVFSFFPWKNMEKFKKISEEHTNFRNCPTASFGLKLYKD</sequence>
<reference evidence="1 2" key="1">
    <citation type="submission" date="2021-02" db="EMBL/GenBank/DDBJ databases">
        <authorList>
            <person name="Jung H.S."/>
            <person name="Chun B.H."/>
            <person name="Jeon C.O."/>
        </authorList>
    </citation>
    <scope>NUCLEOTIDE SEQUENCE [LARGE SCALE GENOMIC DNA]</scope>
    <source>
        <strain evidence="1 2">LMG 25203</strain>
    </source>
</reference>
<evidence type="ECO:0000313" key="2">
    <source>
        <dbReference type="Proteomes" id="UP000759529"/>
    </source>
</evidence>
<comment type="caution">
    <text evidence="1">The sequence shown here is derived from an EMBL/GenBank/DDBJ whole genome shotgun (WGS) entry which is preliminary data.</text>
</comment>
<dbReference type="Proteomes" id="UP000759529">
    <property type="component" value="Unassembled WGS sequence"/>
</dbReference>
<gene>
    <name evidence="1" type="ORF">H9X54_009675</name>
</gene>
<dbReference type="EMBL" id="JACSOD020000484">
    <property type="protein sequence ID" value="MBM6499564.1"/>
    <property type="molecule type" value="Genomic_DNA"/>
</dbReference>
<name>A0ABS2CX80_9FLAO</name>